<keyword evidence="14" id="KW-1185">Reference proteome</keyword>
<organism evidence="13 14">
    <name type="scientific">Nitzschia inconspicua</name>
    <dbReference type="NCBI Taxonomy" id="303405"/>
    <lineage>
        <taxon>Eukaryota</taxon>
        <taxon>Sar</taxon>
        <taxon>Stramenopiles</taxon>
        <taxon>Ochrophyta</taxon>
        <taxon>Bacillariophyta</taxon>
        <taxon>Bacillariophyceae</taxon>
        <taxon>Bacillariophycidae</taxon>
        <taxon>Bacillariales</taxon>
        <taxon>Bacillariaceae</taxon>
        <taxon>Nitzschia</taxon>
    </lineage>
</organism>
<proteinExistence type="predicted"/>
<dbReference type="Pfam" id="PF00730">
    <property type="entry name" value="HhH-GPD"/>
    <property type="match status" value="1"/>
</dbReference>
<name>A0A9K3KSY8_9STRA</name>
<evidence type="ECO:0000313" key="14">
    <source>
        <dbReference type="Proteomes" id="UP000693970"/>
    </source>
</evidence>
<evidence type="ECO:0000256" key="11">
    <source>
        <dbReference type="SAM" id="MobiDB-lite"/>
    </source>
</evidence>
<protein>
    <recommendedName>
        <fullName evidence="1">DNA-(apurinic or apyrimidinic site) lyase</fullName>
        <ecNumber evidence="1">4.2.99.18</ecNumber>
    </recommendedName>
</protein>
<reference evidence="13" key="1">
    <citation type="journal article" date="2021" name="Sci. Rep.">
        <title>Diploid genomic architecture of Nitzschia inconspicua, an elite biomass production diatom.</title>
        <authorList>
            <person name="Oliver A."/>
            <person name="Podell S."/>
            <person name="Pinowska A."/>
            <person name="Traller J.C."/>
            <person name="Smith S.R."/>
            <person name="McClure R."/>
            <person name="Beliaev A."/>
            <person name="Bohutskyi P."/>
            <person name="Hill E.A."/>
            <person name="Rabines A."/>
            <person name="Zheng H."/>
            <person name="Allen L.Z."/>
            <person name="Kuo A."/>
            <person name="Grigoriev I.V."/>
            <person name="Allen A.E."/>
            <person name="Hazlebeck D."/>
            <person name="Allen E.E."/>
        </authorList>
    </citation>
    <scope>NUCLEOTIDE SEQUENCE</scope>
    <source>
        <strain evidence="13">Hildebrandi</strain>
    </source>
</reference>
<feature type="region of interest" description="Disordered" evidence="11">
    <location>
        <begin position="51"/>
        <end position="126"/>
    </location>
</feature>
<dbReference type="GO" id="GO:0005634">
    <property type="term" value="C:nucleus"/>
    <property type="evidence" value="ECO:0007669"/>
    <property type="project" value="TreeGrafter"/>
</dbReference>
<dbReference type="PROSITE" id="PS51186">
    <property type="entry name" value="GNAT"/>
    <property type="match status" value="1"/>
</dbReference>
<keyword evidence="6" id="KW-0408">Iron</keyword>
<dbReference type="GO" id="GO:0006285">
    <property type="term" value="P:base-excision repair, AP site formation"/>
    <property type="evidence" value="ECO:0007669"/>
    <property type="project" value="TreeGrafter"/>
</dbReference>
<dbReference type="CDD" id="cd04301">
    <property type="entry name" value="NAT_SF"/>
    <property type="match status" value="1"/>
</dbReference>
<evidence type="ECO:0000256" key="3">
    <source>
        <dbReference type="ARBA" id="ARBA00022723"/>
    </source>
</evidence>
<keyword evidence="10" id="KW-0326">Glycosidase</keyword>
<dbReference type="GO" id="GO:0016747">
    <property type="term" value="F:acyltransferase activity, transferring groups other than amino-acyl groups"/>
    <property type="evidence" value="ECO:0007669"/>
    <property type="project" value="InterPro"/>
</dbReference>
<dbReference type="GO" id="GO:0000703">
    <property type="term" value="F:oxidized pyrimidine nucleobase lesion DNA N-glycosylase activity"/>
    <property type="evidence" value="ECO:0007669"/>
    <property type="project" value="TreeGrafter"/>
</dbReference>
<reference evidence="13" key="2">
    <citation type="submission" date="2021-04" db="EMBL/GenBank/DDBJ databases">
        <authorList>
            <person name="Podell S."/>
        </authorList>
    </citation>
    <scope>NUCLEOTIDE SEQUENCE</scope>
    <source>
        <strain evidence="13">Hildebrandi</strain>
    </source>
</reference>
<sequence length="648" mass="72608">MSAFVTPKTTRRAVSLAETTQMVTTQPIGNNVTNRRVTRSSTARAIATSQLFASSSSSQEEETGNVVTPKSGKRKDEGNVDVVITPTTKRRRSTPRSTANAVASKESNSDVAIPVTPDGSATESCDIGTIKKTKKRNVKDTVPKPTMDIEAVSNTIATNKGPPKGWEKIYSLVEELRQDRTAPCDGEGAEALPQPNLEPKVFRFQTLIALMLSSQTKDAVVGAAMRRLQEHGLTVENLHPDKTSAETLKTLIHGVGFHNNKTKYIHQVVQILLEKYDGDIPPTAAEMIKELPGVGPKMAFIVESICWETQTGIGVDTHMHRLFPLVGYVSKSVKNPEQTRIELEAWLPQEYWKGVNLLWVGFGQEIQQEKPKLLRKAIDCSRPYEALKLLQRCGMDVRKEGAKCGWTDEISEIYAASVLELSSLSSSATNLVTPVEDPLHDEESRLFYVRPALMMDMGRASKILSDGFFKNKTNFFTYQFERLQTYLSLESTFPKPNSYHEIFVACCTQQGTVWGMVEVDARMKSDRNTARDGPYMCNLAVDYQRQRLGIATALVEQCERQVREWHEEHRRRRIQQPSGEDPTSIQLSNTLCLKVRTSNLAAIQLYTKLGYESVFQETEEKTGETVLLMRKELLDCDLHQVNSEPLID</sequence>
<evidence type="ECO:0000256" key="10">
    <source>
        <dbReference type="ARBA" id="ARBA00023295"/>
    </source>
</evidence>
<dbReference type="Pfam" id="PF13508">
    <property type="entry name" value="Acetyltransf_7"/>
    <property type="match status" value="1"/>
</dbReference>
<evidence type="ECO:0000256" key="5">
    <source>
        <dbReference type="ARBA" id="ARBA00022801"/>
    </source>
</evidence>
<keyword evidence="4" id="KW-0227">DNA damage</keyword>
<dbReference type="GO" id="GO:0140078">
    <property type="term" value="F:class I DNA-(apurinic or apyrimidinic site) endonuclease activity"/>
    <property type="evidence" value="ECO:0007669"/>
    <property type="project" value="UniProtKB-EC"/>
</dbReference>
<dbReference type="PANTHER" id="PTHR43286:SF1">
    <property type="entry name" value="ENDONUCLEASE III-LIKE PROTEIN 1"/>
    <property type="match status" value="1"/>
</dbReference>
<dbReference type="InterPro" id="IPR000182">
    <property type="entry name" value="GNAT_dom"/>
</dbReference>
<keyword evidence="2" id="KW-0004">4Fe-4S</keyword>
<dbReference type="Proteomes" id="UP000693970">
    <property type="component" value="Unassembled WGS sequence"/>
</dbReference>
<evidence type="ECO:0000256" key="9">
    <source>
        <dbReference type="ARBA" id="ARBA00023239"/>
    </source>
</evidence>
<feature type="compositionally biased region" description="Polar residues" evidence="11">
    <location>
        <begin position="99"/>
        <end position="110"/>
    </location>
</feature>
<dbReference type="AlphaFoldDB" id="A0A9K3KSY8"/>
<evidence type="ECO:0000256" key="1">
    <source>
        <dbReference type="ARBA" id="ARBA00012720"/>
    </source>
</evidence>
<keyword evidence="5" id="KW-0378">Hydrolase</keyword>
<comment type="caution">
    <text evidence="13">The sequence shown here is derived from an EMBL/GenBank/DDBJ whole genome shotgun (WGS) entry which is preliminary data.</text>
</comment>
<dbReference type="FunFam" id="1.10.340.30:FF:000005">
    <property type="entry name" value="Endonuclease III-like protein 1"/>
    <property type="match status" value="1"/>
</dbReference>
<dbReference type="InterPro" id="IPR003265">
    <property type="entry name" value="HhH-GPD_domain"/>
</dbReference>
<dbReference type="GO" id="GO:0051539">
    <property type="term" value="F:4 iron, 4 sulfur cluster binding"/>
    <property type="evidence" value="ECO:0007669"/>
    <property type="project" value="UniProtKB-KW"/>
</dbReference>
<evidence type="ECO:0000256" key="2">
    <source>
        <dbReference type="ARBA" id="ARBA00022485"/>
    </source>
</evidence>
<keyword evidence="9 13" id="KW-0456">Lyase</keyword>
<evidence type="ECO:0000313" key="13">
    <source>
        <dbReference type="EMBL" id="KAG7349086.1"/>
    </source>
</evidence>
<evidence type="ECO:0000256" key="8">
    <source>
        <dbReference type="ARBA" id="ARBA00023204"/>
    </source>
</evidence>
<dbReference type="EC" id="4.2.99.18" evidence="1"/>
<evidence type="ECO:0000256" key="6">
    <source>
        <dbReference type="ARBA" id="ARBA00023004"/>
    </source>
</evidence>
<feature type="domain" description="N-acetyltransferase" evidence="12">
    <location>
        <begin position="447"/>
        <end position="634"/>
    </location>
</feature>
<evidence type="ECO:0000256" key="4">
    <source>
        <dbReference type="ARBA" id="ARBA00022763"/>
    </source>
</evidence>
<dbReference type="EMBL" id="JAGRRH010000019">
    <property type="protein sequence ID" value="KAG7349086.1"/>
    <property type="molecule type" value="Genomic_DNA"/>
</dbReference>
<evidence type="ECO:0000256" key="7">
    <source>
        <dbReference type="ARBA" id="ARBA00023014"/>
    </source>
</evidence>
<keyword evidence="7" id="KW-0411">Iron-sulfur</keyword>
<dbReference type="CDD" id="cd00056">
    <property type="entry name" value="ENDO3c"/>
    <property type="match status" value="1"/>
</dbReference>
<keyword evidence="3" id="KW-0479">Metal-binding</keyword>
<dbReference type="OrthoDB" id="2099276at2759"/>
<accession>A0A9K3KSY8</accession>
<evidence type="ECO:0000259" key="12">
    <source>
        <dbReference type="PROSITE" id="PS51186"/>
    </source>
</evidence>
<dbReference type="GO" id="GO:0006289">
    <property type="term" value="P:nucleotide-excision repair"/>
    <property type="evidence" value="ECO:0007669"/>
    <property type="project" value="TreeGrafter"/>
</dbReference>
<keyword evidence="8" id="KW-0234">DNA repair</keyword>
<gene>
    <name evidence="13" type="ORF">IV203_011683</name>
</gene>
<dbReference type="GO" id="GO:0046872">
    <property type="term" value="F:metal ion binding"/>
    <property type="evidence" value="ECO:0007669"/>
    <property type="project" value="UniProtKB-KW"/>
</dbReference>
<dbReference type="SMART" id="SM00478">
    <property type="entry name" value="ENDO3c"/>
    <property type="match status" value="1"/>
</dbReference>
<dbReference type="PANTHER" id="PTHR43286">
    <property type="entry name" value="ENDONUCLEASE III-LIKE PROTEIN 1"/>
    <property type="match status" value="1"/>
</dbReference>